<reference evidence="1 2" key="1">
    <citation type="submission" date="2019-02" db="EMBL/GenBank/DDBJ databases">
        <title>Genome sequencing of the rare red list fungi Hericium alpestre (H. flagellum).</title>
        <authorList>
            <person name="Buettner E."/>
            <person name="Kellner H."/>
        </authorList>
    </citation>
    <scope>NUCLEOTIDE SEQUENCE [LARGE SCALE GENOMIC DNA]</scope>
    <source>
        <strain evidence="1 2">DSM 108284</strain>
    </source>
</reference>
<protein>
    <submittedName>
        <fullName evidence="1">Uncharacterized protein</fullName>
    </submittedName>
</protein>
<dbReference type="Proteomes" id="UP000298061">
    <property type="component" value="Unassembled WGS sequence"/>
</dbReference>
<proteinExistence type="predicted"/>
<comment type="caution">
    <text evidence="1">The sequence shown here is derived from an EMBL/GenBank/DDBJ whole genome shotgun (WGS) entry which is preliminary data.</text>
</comment>
<evidence type="ECO:0000313" key="1">
    <source>
        <dbReference type="EMBL" id="TFY82228.1"/>
    </source>
</evidence>
<accession>A0A4Z0A9J8</accession>
<dbReference type="EMBL" id="SFCI01000129">
    <property type="protein sequence ID" value="TFY82228.1"/>
    <property type="molecule type" value="Genomic_DNA"/>
</dbReference>
<sequence>MEATVKHLDCISGVNLYLEPVSHPDYGFIVARYSKYSWYHEELAERPEQMVIDLIRKELNVDDTPQWHHYVSP</sequence>
<evidence type="ECO:0000313" key="2">
    <source>
        <dbReference type="Proteomes" id="UP000298061"/>
    </source>
</evidence>
<dbReference type="AlphaFoldDB" id="A0A4Z0A9J8"/>
<keyword evidence="2" id="KW-1185">Reference proteome</keyword>
<name>A0A4Z0A9J8_9AGAM</name>
<gene>
    <name evidence="1" type="ORF">EWM64_g1775</name>
</gene>
<organism evidence="1 2">
    <name type="scientific">Hericium alpestre</name>
    <dbReference type="NCBI Taxonomy" id="135208"/>
    <lineage>
        <taxon>Eukaryota</taxon>
        <taxon>Fungi</taxon>
        <taxon>Dikarya</taxon>
        <taxon>Basidiomycota</taxon>
        <taxon>Agaricomycotina</taxon>
        <taxon>Agaricomycetes</taxon>
        <taxon>Russulales</taxon>
        <taxon>Hericiaceae</taxon>
        <taxon>Hericium</taxon>
    </lineage>
</organism>